<dbReference type="Pfam" id="PF04502">
    <property type="entry name" value="Saf4_Yju2"/>
    <property type="match status" value="1"/>
</dbReference>
<evidence type="ECO:0000256" key="1">
    <source>
        <dbReference type="ARBA" id="ARBA00004123"/>
    </source>
</evidence>
<dbReference type="HAMAP" id="MF_03226">
    <property type="entry name" value="YJU2"/>
    <property type="match status" value="1"/>
</dbReference>
<evidence type="ECO:0000256" key="7">
    <source>
        <dbReference type="ARBA" id="ARBA00023242"/>
    </source>
</evidence>
<feature type="compositionally biased region" description="Basic and acidic residues" evidence="10">
    <location>
        <begin position="287"/>
        <end position="297"/>
    </location>
</feature>
<feature type="compositionally biased region" description="Low complexity" evidence="10">
    <location>
        <begin position="244"/>
        <end position="264"/>
    </location>
</feature>
<dbReference type="InterPro" id="IPR043701">
    <property type="entry name" value="Yju2"/>
</dbReference>
<name>A0A1S3K340_LINAN</name>
<keyword evidence="6" id="KW-0508">mRNA splicing</keyword>
<evidence type="ECO:0000256" key="9">
    <source>
        <dbReference type="SAM" id="Coils"/>
    </source>
</evidence>
<comment type="function">
    <text evidence="8">Part of the spliceosome which catalyzes two sequential transesterification reactions, first the excision of the non-coding intron from pre-mRNA and then the ligation of the coding exons to form the mature mRNA. Plays a role in stabilizing the structure of the spliceosome catalytic core and docking of the branch helix into the active site, producing 5'-exon and lariat intron-3'-intermediates.</text>
</comment>
<dbReference type="OrthoDB" id="674963at2759"/>
<evidence type="ECO:0000256" key="2">
    <source>
        <dbReference type="ARBA" id="ARBA00022664"/>
    </source>
</evidence>
<dbReference type="PANTHER" id="PTHR12111:SF1">
    <property type="entry name" value="SPLICING FACTOR YJU2"/>
    <property type="match status" value="1"/>
</dbReference>
<accession>A0A1S3K340</accession>
<keyword evidence="5 8" id="KW-0862">Zinc</keyword>
<keyword evidence="7 8" id="KW-0539">Nucleus</keyword>
<sequence length="366" mass="41323">MSERKVLNKYYPPDFDPSKVPKLKQARNRVYNIRTMAPFNMRCNTCGEYIYKGKKFNSRTELVENENYLGLHIRRFYIRCPRCVAEISFKTDLENTDYAIEAGATRNFEAMKTAEKLARDEIKQKEEEEANNPMKLLENRTKQSRNEMEMLENLEELREINSRKEKVDQNTMLELHAAYEEQLAKLQDEEDEKFIQSVFGKKDEGLVKRIHDSDDSDSEEVPVMKKFAVGDKPTDILAEDVNTEKTTQVTSSSSSKTSTFSQQKPWKKSQGVMSKKSSLKGLVLVKPKKDSNTETKHVSTPTEGENGSASVSDETNDKEKTLANGTTNVSNNVKSSSTATASKPVVAGGLSLLGNYSDSSNSEDSD</sequence>
<reference evidence="12" key="1">
    <citation type="submission" date="2025-08" db="UniProtKB">
        <authorList>
            <consortium name="RefSeq"/>
        </authorList>
    </citation>
    <scope>IDENTIFICATION</scope>
    <source>
        <tissue evidence="12">Gonads</tissue>
    </source>
</reference>
<feature type="binding site" evidence="8">
    <location>
        <position position="80"/>
    </location>
    <ligand>
        <name>Zn(2+)</name>
        <dbReference type="ChEBI" id="CHEBI:29105"/>
    </ligand>
</feature>
<keyword evidence="11" id="KW-1185">Reference proteome</keyword>
<dbReference type="GO" id="GO:0046872">
    <property type="term" value="F:metal ion binding"/>
    <property type="evidence" value="ECO:0007669"/>
    <property type="project" value="UniProtKB-KW"/>
</dbReference>
<evidence type="ECO:0000313" key="11">
    <source>
        <dbReference type="Proteomes" id="UP000085678"/>
    </source>
</evidence>
<dbReference type="STRING" id="7574.A0A1S3K340"/>
<comment type="subunit">
    <text evidence="8">Component of the spliceosome. Present in the activated B complex, the catalytically activated B* complex which catalyzes the branching, the catalytic step 1 C complex catalyzing the exon ligation, and the postcatalytic P complex containing the ligated exons (mRNA) and the excised lariat intron.</text>
</comment>
<feature type="coiled-coil region" evidence="9">
    <location>
        <begin position="108"/>
        <end position="196"/>
    </location>
</feature>
<keyword evidence="4 8" id="KW-0747">Spliceosome</keyword>
<gene>
    <name evidence="12" type="primary">LOC106178429</name>
</gene>
<proteinExistence type="inferred from homology"/>
<dbReference type="AlphaFoldDB" id="A0A1S3K340"/>
<dbReference type="RefSeq" id="XP_013417040.1">
    <property type="nucleotide sequence ID" value="XM_013561586.1"/>
</dbReference>
<evidence type="ECO:0000256" key="4">
    <source>
        <dbReference type="ARBA" id="ARBA00022728"/>
    </source>
</evidence>
<feature type="compositionally biased region" description="Low complexity" evidence="10">
    <location>
        <begin position="272"/>
        <end position="285"/>
    </location>
</feature>
<evidence type="ECO:0000256" key="6">
    <source>
        <dbReference type="ARBA" id="ARBA00023187"/>
    </source>
</evidence>
<comment type="subcellular location">
    <subcellularLocation>
        <location evidence="1 8">Nucleus</location>
    </subcellularLocation>
</comment>
<dbReference type="OMA" id="QETNRRH"/>
<protein>
    <recommendedName>
        <fullName evidence="8">Splicing factor YJU2</fullName>
    </recommendedName>
</protein>
<feature type="binding site" evidence="8">
    <location>
        <position position="83"/>
    </location>
    <ligand>
        <name>Zn(2+)</name>
        <dbReference type="ChEBI" id="CHEBI:29105"/>
    </ligand>
</feature>
<comment type="similarity">
    <text evidence="8">Belongs to the CWC16 family. YJU2 subfamily.</text>
</comment>
<dbReference type="GO" id="GO:0071006">
    <property type="term" value="C:U2-type catalytic step 1 spliceosome"/>
    <property type="evidence" value="ECO:0007669"/>
    <property type="project" value="UniProtKB-UniRule"/>
</dbReference>
<keyword evidence="3 8" id="KW-0479">Metal-binding</keyword>
<dbReference type="Proteomes" id="UP000085678">
    <property type="component" value="Unplaced"/>
</dbReference>
<evidence type="ECO:0000313" key="12">
    <source>
        <dbReference type="RefSeq" id="XP_013417040.1"/>
    </source>
</evidence>
<keyword evidence="9" id="KW-0175">Coiled coil</keyword>
<dbReference type="GO" id="GO:0000349">
    <property type="term" value="P:generation of catalytic spliceosome for first transesterification step"/>
    <property type="evidence" value="ECO:0007669"/>
    <property type="project" value="UniProtKB-UniRule"/>
</dbReference>
<dbReference type="InParanoid" id="A0A1S3K340"/>
<keyword evidence="2" id="KW-0507">mRNA processing</keyword>
<dbReference type="GeneID" id="106178429"/>
<dbReference type="FunCoup" id="A0A1S3K340">
    <property type="interactions" value="963"/>
</dbReference>
<feature type="binding site" evidence="8">
    <location>
        <position position="46"/>
    </location>
    <ligand>
        <name>Zn(2+)</name>
        <dbReference type="ChEBI" id="CHEBI:29105"/>
    </ligand>
</feature>
<feature type="region of interest" description="Disordered" evidence="10">
    <location>
        <begin position="227"/>
        <end position="366"/>
    </location>
</feature>
<evidence type="ECO:0000256" key="10">
    <source>
        <dbReference type="SAM" id="MobiDB-lite"/>
    </source>
</evidence>
<dbReference type="InterPro" id="IPR007590">
    <property type="entry name" value="Saf4/Yju2"/>
</dbReference>
<feature type="compositionally biased region" description="Low complexity" evidence="10">
    <location>
        <begin position="326"/>
        <end position="347"/>
    </location>
</feature>
<dbReference type="KEGG" id="lak:106178429"/>
<dbReference type="PANTHER" id="PTHR12111">
    <property type="entry name" value="SPLICING FACTOR YJU2"/>
    <property type="match status" value="1"/>
</dbReference>
<evidence type="ECO:0000256" key="3">
    <source>
        <dbReference type="ARBA" id="ARBA00022723"/>
    </source>
</evidence>
<feature type="binding site" evidence="8">
    <location>
        <position position="43"/>
    </location>
    <ligand>
        <name>Zn(2+)</name>
        <dbReference type="ChEBI" id="CHEBI:29105"/>
    </ligand>
</feature>
<feature type="compositionally biased region" description="Polar residues" evidence="10">
    <location>
        <begin position="298"/>
        <end position="313"/>
    </location>
</feature>
<evidence type="ECO:0000256" key="8">
    <source>
        <dbReference type="HAMAP-Rule" id="MF_03226"/>
    </source>
</evidence>
<organism evidence="11 12">
    <name type="scientific">Lingula anatina</name>
    <name type="common">Brachiopod</name>
    <name type="synonym">Lingula unguis</name>
    <dbReference type="NCBI Taxonomy" id="7574"/>
    <lineage>
        <taxon>Eukaryota</taxon>
        <taxon>Metazoa</taxon>
        <taxon>Spiralia</taxon>
        <taxon>Lophotrochozoa</taxon>
        <taxon>Brachiopoda</taxon>
        <taxon>Linguliformea</taxon>
        <taxon>Lingulata</taxon>
        <taxon>Lingulida</taxon>
        <taxon>Linguloidea</taxon>
        <taxon>Lingulidae</taxon>
        <taxon>Lingula</taxon>
    </lineage>
</organism>
<evidence type="ECO:0000256" key="5">
    <source>
        <dbReference type="ARBA" id="ARBA00022833"/>
    </source>
</evidence>